<dbReference type="PANTHER" id="PTHR30576:SF8">
    <property type="entry name" value="UNDECAPRENYL-PHOSPHATE GALACTOSE PHOSPHOTRANSFERASE"/>
    <property type="match status" value="1"/>
</dbReference>
<comment type="similarity">
    <text evidence="1">Belongs to the bacterial sugar transferase family.</text>
</comment>
<dbReference type="GO" id="GO:0016780">
    <property type="term" value="F:phosphotransferase activity, for other substituted phosphate groups"/>
    <property type="evidence" value="ECO:0007669"/>
    <property type="project" value="TreeGrafter"/>
</dbReference>
<dbReference type="Pfam" id="PF02397">
    <property type="entry name" value="Bac_transf"/>
    <property type="match status" value="1"/>
</dbReference>
<accession>A0A1H3FC42</accession>
<organism evidence="3 4">
    <name type="scientific">Hymenobacter psychrophilus</name>
    <dbReference type="NCBI Taxonomy" id="651662"/>
    <lineage>
        <taxon>Bacteria</taxon>
        <taxon>Pseudomonadati</taxon>
        <taxon>Bacteroidota</taxon>
        <taxon>Cytophagia</taxon>
        <taxon>Cytophagales</taxon>
        <taxon>Hymenobacteraceae</taxon>
        <taxon>Hymenobacter</taxon>
    </lineage>
</organism>
<feature type="domain" description="Bacterial sugar transferase" evidence="2">
    <location>
        <begin position="27"/>
        <end position="201"/>
    </location>
</feature>
<dbReference type="STRING" id="651662.SAMN04488069_1046"/>
<evidence type="ECO:0000256" key="1">
    <source>
        <dbReference type="ARBA" id="ARBA00006464"/>
    </source>
</evidence>
<reference evidence="4" key="1">
    <citation type="submission" date="2016-10" db="EMBL/GenBank/DDBJ databases">
        <authorList>
            <person name="Varghese N."/>
            <person name="Submissions S."/>
        </authorList>
    </citation>
    <scope>NUCLEOTIDE SEQUENCE [LARGE SCALE GENOMIC DNA]</scope>
    <source>
        <strain evidence="4">CGMCC 1.8975</strain>
    </source>
</reference>
<sequence>MARPTKANSYQLPANSSATSWYARRGKRLLDVALAAPALLLAAPLLLPVALALAVQNGGPWLFRQPRPGYQGRVFNFYKLQTMPDRHDASGQLLPDAARLPRLGRWVRATSLDELPQLWNVLSGELSLVGPRPLLVQYLPLYSPEQARRHTVRPGITGWAQVNGRNALSWEQKFAFDVWYVEHLSFWLDLRILGRTVARVLGARGIAAPGQATATAFTGTPASSSDFNSPS</sequence>
<keyword evidence="4" id="KW-1185">Reference proteome</keyword>
<evidence type="ECO:0000313" key="4">
    <source>
        <dbReference type="Proteomes" id="UP000199249"/>
    </source>
</evidence>
<dbReference type="InterPro" id="IPR003362">
    <property type="entry name" value="Bact_transf"/>
</dbReference>
<gene>
    <name evidence="3" type="ORF">SAMN04488069_1046</name>
</gene>
<dbReference type="Proteomes" id="UP000199249">
    <property type="component" value="Unassembled WGS sequence"/>
</dbReference>
<dbReference type="AlphaFoldDB" id="A0A1H3FC42"/>
<protein>
    <submittedName>
        <fullName evidence="3">Sugar transferase involved in LPS biosynthesis (Colanic, teichoic acid)</fullName>
    </submittedName>
</protein>
<evidence type="ECO:0000313" key="3">
    <source>
        <dbReference type="EMBL" id="SDX88551.1"/>
    </source>
</evidence>
<dbReference type="PANTHER" id="PTHR30576">
    <property type="entry name" value="COLANIC BIOSYNTHESIS UDP-GLUCOSE LIPID CARRIER TRANSFERASE"/>
    <property type="match status" value="1"/>
</dbReference>
<name>A0A1H3FC42_9BACT</name>
<evidence type="ECO:0000259" key="2">
    <source>
        <dbReference type="Pfam" id="PF02397"/>
    </source>
</evidence>
<keyword evidence="3" id="KW-0808">Transferase</keyword>
<dbReference type="EMBL" id="FNOV01000004">
    <property type="protein sequence ID" value="SDX88551.1"/>
    <property type="molecule type" value="Genomic_DNA"/>
</dbReference>
<proteinExistence type="inferred from homology"/>
<dbReference type="RefSeq" id="WP_317040222.1">
    <property type="nucleotide sequence ID" value="NZ_FNOV01000004.1"/>
</dbReference>